<dbReference type="SUPFAM" id="SSF100950">
    <property type="entry name" value="NagB/RpiA/CoA transferase-like"/>
    <property type="match status" value="1"/>
</dbReference>
<dbReference type="Gene3D" id="3.40.50.1360">
    <property type="match status" value="1"/>
</dbReference>
<protein>
    <submittedName>
        <fullName evidence="5">DeoR/GlpR family DNA-binding transcription regulator</fullName>
    </submittedName>
</protein>
<dbReference type="GO" id="GO:0003677">
    <property type="term" value="F:DNA binding"/>
    <property type="evidence" value="ECO:0007669"/>
    <property type="project" value="UniProtKB-KW"/>
</dbReference>
<dbReference type="SMART" id="SM01134">
    <property type="entry name" value="DeoRC"/>
    <property type="match status" value="1"/>
</dbReference>
<organism evidence="5 6">
    <name type="scientific">Flavimaribacter sediminis</name>
    <dbReference type="NCBI Taxonomy" id="2865987"/>
    <lineage>
        <taxon>Bacteria</taxon>
        <taxon>Pseudomonadati</taxon>
        <taxon>Pseudomonadota</taxon>
        <taxon>Alphaproteobacteria</taxon>
        <taxon>Hyphomicrobiales</taxon>
        <taxon>Rhizobiaceae</taxon>
        <taxon>Flavimaribacter</taxon>
    </lineage>
</organism>
<accession>A0AAE3D3V0</accession>
<dbReference type="GO" id="GO:0003700">
    <property type="term" value="F:DNA-binding transcription factor activity"/>
    <property type="evidence" value="ECO:0007669"/>
    <property type="project" value="InterPro"/>
</dbReference>
<dbReference type="AlphaFoldDB" id="A0AAE3D3V0"/>
<evidence type="ECO:0000256" key="1">
    <source>
        <dbReference type="ARBA" id="ARBA00022491"/>
    </source>
</evidence>
<dbReference type="InterPro" id="IPR037171">
    <property type="entry name" value="NagB/RpiA_transferase-like"/>
</dbReference>
<name>A0AAE3D3V0_9HYPH</name>
<dbReference type="InterPro" id="IPR036388">
    <property type="entry name" value="WH-like_DNA-bd_sf"/>
</dbReference>
<dbReference type="InterPro" id="IPR001034">
    <property type="entry name" value="DeoR_HTH"/>
</dbReference>
<dbReference type="SUPFAM" id="SSF46785">
    <property type="entry name" value="Winged helix' DNA-binding domain"/>
    <property type="match status" value="1"/>
</dbReference>
<dbReference type="Pfam" id="PF08220">
    <property type="entry name" value="HTH_DeoR"/>
    <property type="match status" value="1"/>
</dbReference>
<keyword evidence="6" id="KW-1185">Reference proteome</keyword>
<gene>
    <name evidence="5" type="ORF">K1W69_22800</name>
</gene>
<reference evidence="5" key="1">
    <citation type="submission" date="2021-08" db="EMBL/GenBank/DDBJ databases">
        <title>Hoeflea bacterium WL0058 sp. nov., isolated from the sediment.</title>
        <authorList>
            <person name="Wang L."/>
            <person name="Zhang D."/>
        </authorList>
    </citation>
    <scope>NUCLEOTIDE SEQUENCE</scope>
    <source>
        <strain evidence="5">WL0058</strain>
    </source>
</reference>
<sequence>MSKYETAIREAVTLRGSVTVAELADALDVSGQTVRRIIKPMVDRGEVRKVHGAIVSARRAMDPPFLARMHEQQKEKAAIAAAVAQLIDDDGIVAIDTGSTSAYVAQALRVRRNLTVVTNSAFVASTLSMIEGNRVFMAGSRLRDHDGAAFDRAAFDVIGGFQVDYAILSASEVDPKRGFLVQEQCEKDIAGAMMEVASCCLMAVDGAKFRDTGRSPLLSLPRMPEGSIIVTESAPDSSFNNLLKPFRVEIAATQAG</sequence>
<dbReference type="Proteomes" id="UP001196509">
    <property type="component" value="Unassembled WGS sequence"/>
</dbReference>
<dbReference type="InterPro" id="IPR036390">
    <property type="entry name" value="WH_DNA-bd_sf"/>
</dbReference>
<keyword evidence="2" id="KW-0805">Transcription regulation</keyword>
<evidence type="ECO:0000313" key="5">
    <source>
        <dbReference type="EMBL" id="MBW8640043.1"/>
    </source>
</evidence>
<dbReference type="RefSeq" id="WP_220230764.1">
    <property type="nucleotide sequence ID" value="NZ_JAICBX010000005.1"/>
</dbReference>
<keyword evidence="5" id="KW-0238">DNA-binding</keyword>
<feature type="domain" description="HTH deoR-type" evidence="4">
    <location>
        <begin position="1"/>
        <end position="56"/>
    </location>
</feature>
<proteinExistence type="predicted"/>
<evidence type="ECO:0000259" key="4">
    <source>
        <dbReference type="PROSITE" id="PS51000"/>
    </source>
</evidence>
<keyword evidence="1" id="KW-0678">Repressor</keyword>
<dbReference type="InterPro" id="IPR050313">
    <property type="entry name" value="Carb_Metab_HTH_regulators"/>
</dbReference>
<evidence type="ECO:0000313" key="6">
    <source>
        <dbReference type="Proteomes" id="UP001196509"/>
    </source>
</evidence>
<keyword evidence="3" id="KW-0804">Transcription</keyword>
<dbReference type="Pfam" id="PF00455">
    <property type="entry name" value="DeoRC"/>
    <property type="match status" value="1"/>
</dbReference>
<dbReference type="SMART" id="SM00420">
    <property type="entry name" value="HTH_DEOR"/>
    <property type="match status" value="1"/>
</dbReference>
<evidence type="ECO:0000256" key="3">
    <source>
        <dbReference type="ARBA" id="ARBA00023163"/>
    </source>
</evidence>
<evidence type="ECO:0000256" key="2">
    <source>
        <dbReference type="ARBA" id="ARBA00023015"/>
    </source>
</evidence>
<comment type="caution">
    <text evidence="5">The sequence shown here is derived from an EMBL/GenBank/DDBJ whole genome shotgun (WGS) entry which is preliminary data.</text>
</comment>
<dbReference type="PANTHER" id="PTHR30363:SF4">
    <property type="entry name" value="GLYCEROL-3-PHOSPHATE REGULON REPRESSOR"/>
    <property type="match status" value="1"/>
</dbReference>
<dbReference type="EMBL" id="JAICBX010000005">
    <property type="protein sequence ID" value="MBW8640043.1"/>
    <property type="molecule type" value="Genomic_DNA"/>
</dbReference>
<dbReference type="PANTHER" id="PTHR30363">
    <property type="entry name" value="HTH-TYPE TRANSCRIPTIONAL REGULATOR SRLR-RELATED"/>
    <property type="match status" value="1"/>
</dbReference>
<dbReference type="Gene3D" id="1.10.10.10">
    <property type="entry name" value="Winged helix-like DNA-binding domain superfamily/Winged helix DNA-binding domain"/>
    <property type="match status" value="1"/>
</dbReference>
<dbReference type="InterPro" id="IPR014036">
    <property type="entry name" value="DeoR-like_C"/>
</dbReference>
<dbReference type="PROSITE" id="PS51000">
    <property type="entry name" value="HTH_DEOR_2"/>
    <property type="match status" value="1"/>
</dbReference>